<dbReference type="PANTHER" id="PTHR43166:SF4">
    <property type="entry name" value="PHOSPHONATES IMPORT ATP-BINDING PROTEIN PHNC"/>
    <property type="match status" value="1"/>
</dbReference>
<reference evidence="3 4" key="1">
    <citation type="submission" date="2020-08" db="EMBL/GenBank/DDBJ databases">
        <title>Genomic Encyclopedia of Type Strains, Phase IV (KMG-IV): sequencing the most valuable type-strain genomes for metagenomic binning, comparative biology and taxonomic classification.</title>
        <authorList>
            <person name="Goeker M."/>
        </authorList>
    </citation>
    <scope>NUCLEOTIDE SEQUENCE [LARGE SCALE GENOMIC DNA]</scope>
    <source>
        <strain evidence="3 4">DSM 100694</strain>
    </source>
</reference>
<dbReference type="SUPFAM" id="SSF52540">
    <property type="entry name" value="P-loop containing nucleoside triphosphate hydrolases"/>
    <property type="match status" value="1"/>
</dbReference>
<keyword evidence="2" id="KW-0813">Transport</keyword>
<evidence type="ECO:0000313" key="3">
    <source>
        <dbReference type="EMBL" id="MBB4077157.1"/>
    </source>
</evidence>
<comment type="similarity">
    <text evidence="1">Belongs to the ABC transporter superfamily.</text>
</comment>
<sequence>MLFDEQTSTLDPEIVGRVLDVMLRLAEEGMTMICVAPEMRFAQKFPERIIFIDQGIILEDCSSKELFSVSQARTPRTQEFLSKIPSC</sequence>
<gene>
    <name evidence="3" type="ORF">GGR08_001474</name>
</gene>
<dbReference type="EMBL" id="JACIFE010000024">
    <property type="protein sequence ID" value="MBB4077157.1"/>
    <property type="molecule type" value="Genomic_DNA"/>
</dbReference>
<proteinExistence type="inferred from homology"/>
<dbReference type="Gene3D" id="3.40.50.300">
    <property type="entry name" value="P-loop containing nucleotide triphosphate hydrolases"/>
    <property type="match status" value="1"/>
</dbReference>
<dbReference type="AlphaFoldDB" id="A0A840E2D7"/>
<evidence type="ECO:0000256" key="1">
    <source>
        <dbReference type="ARBA" id="ARBA00005417"/>
    </source>
</evidence>
<evidence type="ECO:0000256" key="2">
    <source>
        <dbReference type="ARBA" id="ARBA00022448"/>
    </source>
</evidence>
<dbReference type="InterPro" id="IPR050086">
    <property type="entry name" value="MetN_ABC_transporter-like"/>
</dbReference>
<protein>
    <submittedName>
        <fullName evidence="3">ABC-type polar amino acid transport system ATPase subunit</fullName>
    </submittedName>
</protein>
<keyword evidence="4" id="KW-1185">Reference proteome</keyword>
<dbReference type="PANTHER" id="PTHR43166">
    <property type="entry name" value="AMINO ACID IMPORT ATP-BINDING PROTEIN"/>
    <property type="match status" value="1"/>
</dbReference>
<organism evidence="3 4">
    <name type="scientific">Bartonella fuyuanensis</name>
    <dbReference type="NCBI Taxonomy" id="1460968"/>
    <lineage>
        <taxon>Bacteria</taxon>
        <taxon>Pseudomonadati</taxon>
        <taxon>Pseudomonadota</taxon>
        <taxon>Alphaproteobacteria</taxon>
        <taxon>Hyphomicrobiales</taxon>
        <taxon>Bartonellaceae</taxon>
        <taxon>Bartonella</taxon>
    </lineage>
</organism>
<evidence type="ECO:0000313" key="4">
    <source>
        <dbReference type="Proteomes" id="UP000585970"/>
    </source>
</evidence>
<accession>A0A840E2D7</accession>
<dbReference type="Proteomes" id="UP000585970">
    <property type="component" value="Unassembled WGS sequence"/>
</dbReference>
<comment type="caution">
    <text evidence="3">The sequence shown here is derived from an EMBL/GenBank/DDBJ whole genome shotgun (WGS) entry which is preliminary data.</text>
</comment>
<name>A0A840E2D7_9HYPH</name>
<dbReference type="InterPro" id="IPR027417">
    <property type="entry name" value="P-loop_NTPase"/>
</dbReference>